<dbReference type="SUPFAM" id="SSF53098">
    <property type="entry name" value="Ribonuclease H-like"/>
    <property type="match status" value="1"/>
</dbReference>
<evidence type="ECO:0000256" key="1">
    <source>
        <dbReference type="SAM" id="MobiDB-lite"/>
    </source>
</evidence>
<comment type="caution">
    <text evidence="3">The sequence shown here is derived from an EMBL/GenBank/DDBJ whole genome shotgun (WGS) entry which is preliminary data.</text>
</comment>
<dbReference type="PANTHER" id="PTHR43040">
    <property type="entry name" value="RIBONUCLEASE D"/>
    <property type="match status" value="1"/>
</dbReference>
<dbReference type="InterPro" id="IPR012337">
    <property type="entry name" value="RNaseH-like_sf"/>
</dbReference>
<dbReference type="RefSeq" id="XP_069224852.1">
    <property type="nucleotide sequence ID" value="XM_069378169.1"/>
</dbReference>
<dbReference type="GO" id="GO:0003676">
    <property type="term" value="F:nucleic acid binding"/>
    <property type="evidence" value="ECO:0007669"/>
    <property type="project" value="InterPro"/>
</dbReference>
<protein>
    <recommendedName>
        <fullName evidence="2">3'-5' exonuclease domain-containing protein</fullName>
    </recommendedName>
</protein>
<dbReference type="GO" id="GO:0008408">
    <property type="term" value="F:3'-5' exonuclease activity"/>
    <property type="evidence" value="ECO:0007669"/>
    <property type="project" value="InterPro"/>
</dbReference>
<dbReference type="Proteomes" id="UP000803884">
    <property type="component" value="Unassembled WGS sequence"/>
</dbReference>
<sequence>MTSPEMGAIKEMGKLELSEPGPQNTWRLTTAVMVDTPATVKSLVDTLAHLQKSFGSIYMDLEGINLSRHGSISLVQILVPSCEQAFIIDIHILGMTAFDTTGSEGKSLKDALESKAIKKYLFDVRNDSDALYALFGVRLDGVVDVQLLELASRKGMKHALCGLAKCIEQEQALPSEALLQWQNTKKEVIKKFDPKLGGTYEVFNVRPLPQVLIDYCVGDVEFLPLLSAIYQKRMSCHWLEKARVETEKRLNESRSPSYKHHGRQKSLGPKSWRFPPKRETRSNVTVAASTTCGPTPLANQEVLAQSAFHAGELRYQPVVFVPEGGENGGKARKGKPKCSLTSPYNDVSSRYALYDDNEQNWALCDKDCGWCGHCGDGII</sequence>
<gene>
    <name evidence="3" type="ORF">WHR41_09566</name>
</gene>
<dbReference type="GO" id="GO:0006139">
    <property type="term" value="P:nucleobase-containing compound metabolic process"/>
    <property type="evidence" value="ECO:0007669"/>
    <property type="project" value="InterPro"/>
</dbReference>
<reference evidence="3 4" key="1">
    <citation type="journal article" date="2020" name="Microbiol. Resour. Announc.">
        <title>Draft Genome Sequence of a Cladosporium Species Isolated from the Mesophotic Ascidian Didemnum maculosum.</title>
        <authorList>
            <person name="Gioti A."/>
            <person name="Siaperas R."/>
            <person name="Nikolaivits E."/>
            <person name="Le Goff G."/>
            <person name="Ouazzani J."/>
            <person name="Kotoulas G."/>
            <person name="Topakas E."/>
        </authorList>
    </citation>
    <scope>NUCLEOTIDE SEQUENCE [LARGE SCALE GENOMIC DNA]</scope>
    <source>
        <strain evidence="3 4">TM138-S3</strain>
    </source>
</reference>
<dbReference type="Pfam" id="PF01612">
    <property type="entry name" value="DNA_pol_A_exo1"/>
    <property type="match status" value="1"/>
</dbReference>
<feature type="domain" description="3'-5' exonuclease" evidence="2">
    <location>
        <begin position="31"/>
        <end position="235"/>
    </location>
</feature>
<dbReference type="PANTHER" id="PTHR43040:SF1">
    <property type="entry name" value="RIBONUCLEASE D"/>
    <property type="match status" value="1"/>
</dbReference>
<dbReference type="InterPro" id="IPR002562">
    <property type="entry name" value="3'-5'_exonuclease_dom"/>
</dbReference>
<dbReference type="Gene3D" id="3.30.420.10">
    <property type="entry name" value="Ribonuclease H-like superfamily/Ribonuclease H"/>
    <property type="match status" value="1"/>
</dbReference>
<name>A0AB34KB55_9PEZI</name>
<dbReference type="EMBL" id="JAAQHG020000198">
    <property type="protein sequence ID" value="KAL1581743.1"/>
    <property type="molecule type" value="Genomic_DNA"/>
</dbReference>
<keyword evidence="4" id="KW-1185">Reference proteome</keyword>
<evidence type="ECO:0000259" key="2">
    <source>
        <dbReference type="SMART" id="SM00474"/>
    </source>
</evidence>
<evidence type="ECO:0000313" key="4">
    <source>
        <dbReference type="Proteomes" id="UP000803884"/>
    </source>
</evidence>
<organism evidence="3 4">
    <name type="scientific">Cladosporium halotolerans</name>
    <dbReference type="NCBI Taxonomy" id="1052096"/>
    <lineage>
        <taxon>Eukaryota</taxon>
        <taxon>Fungi</taxon>
        <taxon>Dikarya</taxon>
        <taxon>Ascomycota</taxon>
        <taxon>Pezizomycotina</taxon>
        <taxon>Dothideomycetes</taxon>
        <taxon>Dothideomycetidae</taxon>
        <taxon>Cladosporiales</taxon>
        <taxon>Cladosporiaceae</taxon>
        <taxon>Cladosporium</taxon>
    </lineage>
</organism>
<dbReference type="InterPro" id="IPR036397">
    <property type="entry name" value="RNaseH_sf"/>
</dbReference>
<dbReference type="SMART" id="SM00474">
    <property type="entry name" value="35EXOc"/>
    <property type="match status" value="1"/>
</dbReference>
<evidence type="ECO:0000313" key="3">
    <source>
        <dbReference type="EMBL" id="KAL1581743.1"/>
    </source>
</evidence>
<proteinExistence type="predicted"/>
<accession>A0AB34KB55</accession>
<dbReference type="AlphaFoldDB" id="A0AB34KB55"/>
<feature type="region of interest" description="Disordered" evidence="1">
    <location>
        <begin position="249"/>
        <end position="285"/>
    </location>
</feature>
<dbReference type="GeneID" id="96011007"/>